<dbReference type="OrthoDB" id="5372859at2759"/>
<name>M3B138_SPHMS</name>
<feature type="region of interest" description="Disordered" evidence="1">
    <location>
        <begin position="163"/>
        <end position="185"/>
    </location>
</feature>
<evidence type="ECO:0000256" key="1">
    <source>
        <dbReference type="SAM" id="MobiDB-lite"/>
    </source>
</evidence>
<dbReference type="eggNOG" id="ENOG502RFQ1">
    <property type="taxonomic scope" value="Eukaryota"/>
</dbReference>
<evidence type="ECO:0000313" key="2">
    <source>
        <dbReference type="EMBL" id="EMF13472.1"/>
    </source>
</evidence>
<keyword evidence="3" id="KW-1185">Reference proteome</keyword>
<dbReference type="InterPro" id="IPR036047">
    <property type="entry name" value="F-box-like_dom_sf"/>
</dbReference>
<dbReference type="SUPFAM" id="SSF81383">
    <property type="entry name" value="F-box domain"/>
    <property type="match status" value="1"/>
</dbReference>
<proteinExistence type="predicted"/>
<dbReference type="HOGENOM" id="CLU_808983_0_0_1"/>
<feature type="compositionally biased region" description="Acidic residues" evidence="1">
    <location>
        <begin position="119"/>
        <end position="129"/>
    </location>
</feature>
<reference evidence="2 3" key="1">
    <citation type="journal article" date="2012" name="PLoS Pathog.">
        <title>Diverse lifestyles and strategies of plant pathogenesis encoded in the genomes of eighteen Dothideomycetes fungi.</title>
        <authorList>
            <person name="Ohm R.A."/>
            <person name="Feau N."/>
            <person name="Henrissat B."/>
            <person name="Schoch C.L."/>
            <person name="Horwitz B.A."/>
            <person name="Barry K.W."/>
            <person name="Condon B.J."/>
            <person name="Copeland A.C."/>
            <person name="Dhillon B."/>
            <person name="Glaser F."/>
            <person name="Hesse C.N."/>
            <person name="Kosti I."/>
            <person name="LaButti K."/>
            <person name="Lindquist E.A."/>
            <person name="Lucas S."/>
            <person name="Salamov A.A."/>
            <person name="Bradshaw R.E."/>
            <person name="Ciuffetti L."/>
            <person name="Hamelin R.C."/>
            <person name="Kema G.H.J."/>
            <person name="Lawrence C."/>
            <person name="Scott J.A."/>
            <person name="Spatafora J.W."/>
            <person name="Turgeon B.G."/>
            <person name="de Wit P.J.G.M."/>
            <person name="Zhong S."/>
            <person name="Goodwin S.B."/>
            <person name="Grigoriev I.V."/>
        </authorList>
    </citation>
    <scope>NUCLEOTIDE SEQUENCE [LARGE SCALE GENOMIC DNA]</scope>
    <source>
        <strain evidence="2 3">SO2202</strain>
    </source>
</reference>
<dbReference type="OMA" id="RWETIHK"/>
<dbReference type="CDD" id="cd09917">
    <property type="entry name" value="F-box_SF"/>
    <property type="match status" value="1"/>
</dbReference>
<evidence type="ECO:0000313" key="3">
    <source>
        <dbReference type="Proteomes" id="UP000016931"/>
    </source>
</evidence>
<dbReference type="Proteomes" id="UP000016931">
    <property type="component" value="Unassembled WGS sequence"/>
</dbReference>
<dbReference type="EMBL" id="KB456263">
    <property type="protein sequence ID" value="EMF13472.1"/>
    <property type="molecule type" value="Genomic_DNA"/>
</dbReference>
<feature type="compositionally biased region" description="Basic and acidic residues" evidence="1">
    <location>
        <begin position="172"/>
        <end position="184"/>
    </location>
</feature>
<evidence type="ECO:0008006" key="4">
    <source>
        <dbReference type="Google" id="ProtNLM"/>
    </source>
</evidence>
<dbReference type="AlphaFoldDB" id="M3B138"/>
<sequence>MATLQPQQPSSNLTLTTLPIELILEILPYIPYTAAHSLRALCLTCTSLHRIIVQHEKSLVRSIKTKQAFHLQFQLFPSLVIDSFKGLDLFYRRLERWEVLRGEWGRIVSGSGGGGGATGDDDDDDDDDGERGLEVEWLQGRRWEGIYQMGGLLLYRLGDHQRQQEQEQQQQHQHEEEEREKEKYPSSLINHLPATSLASIYFHIIASIKILRIYGPDPIHQRFCAGDFGVRSDVELALEEMLLTYGPEFFQALLEVGRVGREKKKKKIDRRRDCGSDGDSRGSWAVDALHREIAGMIERQSTLTPEGTPRPPTLTARLRRAFAAKLGLHVTQNVSKMWEIVSSTLFDEMSEEKMVQVVRGEDIGKGGGLKRIF</sequence>
<gene>
    <name evidence="2" type="ORF">SEPMUDRAFT_140895</name>
</gene>
<protein>
    <recommendedName>
        <fullName evidence="4">F-box domain-containing protein</fullName>
    </recommendedName>
</protein>
<dbReference type="RefSeq" id="XP_016761593.1">
    <property type="nucleotide sequence ID" value="XM_016902948.1"/>
</dbReference>
<organism evidence="2 3">
    <name type="scientific">Sphaerulina musiva (strain SO2202)</name>
    <name type="common">Poplar stem canker fungus</name>
    <name type="synonym">Septoria musiva</name>
    <dbReference type="NCBI Taxonomy" id="692275"/>
    <lineage>
        <taxon>Eukaryota</taxon>
        <taxon>Fungi</taxon>
        <taxon>Dikarya</taxon>
        <taxon>Ascomycota</taxon>
        <taxon>Pezizomycotina</taxon>
        <taxon>Dothideomycetes</taxon>
        <taxon>Dothideomycetidae</taxon>
        <taxon>Mycosphaerellales</taxon>
        <taxon>Mycosphaerellaceae</taxon>
        <taxon>Sphaerulina</taxon>
    </lineage>
</organism>
<accession>M3B138</accession>
<feature type="region of interest" description="Disordered" evidence="1">
    <location>
        <begin position="110"/>
        <end position="130"/>
    </location>
</feature>
<dbReference type="GeneID" id="27900085"/>